<feature type="compositionally biased region" description="Low complexity" evidence="1">
    <location>
        <begin position="48"/>
        <end position="58"/>
    </location>
</feature>
<dbReference type="AlphaFoldDB" id="A0A9P6MQ67"/>
<feature type="region of interest" description="Disordered" evidence="1">
    <location>
        <begin position="115"/>
        <end position="172"/>
    </location>
</feature>
<keyword evidence="2" id="KW-0472">Membrane</keyword>
<keyword evidence="2" id="KW-1133">Transmembrane helix</keyword>
<protein>
    <submittedName>
        <fullName evidence="3">Uncharacterized protein</fullName>
    </submittedName>
</protein>
<feature type="region of interest" description="Disordered" evidence="1">
    <location>
        <begin position="268"/>
        <end position="312"/>
    </location>
</feature>
<dbReference type="Proteomes" id="UP000703661">
    <property type="component" value="Unassembled WGS sequence"/>
</dbReference>
<keyword evidence="2" id="KW-0812">Transmembrane</keyword>
<dbReference type="EMBL" id="JAAAID010001497">
    <property type="protein sequence ID" value="KAG0009790.1"/>
    <property type="molecule type" value="Genomic_DNA"/>
</dbReference>
<evidence type="ECO:0000313" key="4">
    <source>
        <dbReference type="Proteomes" id="UP000703661"/>
    </source>
</evidence>
<sequence>MSSARHAKRILRHVNQCKRQVSTLSSIASASRRIVTQSRHKHQIRQFSLSRYTSSSNSTKEPASGSDVIEKPPTTVQPPKFEFESLTPPLNIQESENMTSIEQVIAELNRDASITQPSTYSPESETALSSSQALDPSLTPDSTHATNGPYPPLPPGSESTARSGPEAGGRPKTKPSRFWFYLYHILYWSALGSLPVHLLLLKGDTKDTKERQEWKIGVLTEMRDKLKRGESVDEEEALLSVGMERSKREEQVDDKYFEDQKLDYVFGKDKDGEAASDQNIPASAPAPAPAPVPAPPVVPRKPAPPKSEKSYL</sequence>
<evidence type="ECO:0000256" key="2">
    <source>
        <dbReference type="SAM" id="Phobius"/>
    </source>
</evidence>
<feature type="compositionally biased region" description="Pro residues" evidence="1">
    <location>
        <begin position="284"/>
        <end position="305"/>
    </location>
</feature>
<name>A0A9P6MQ67_9FUNG</name>
<dbReference type="InterPro" id="IPR035213">
    <property type="entry name" value="DUF5321"/>
</dbReference>
<feature type="region of interest" description="Disordered" evidence="1">
    <location>
        <begin position="34"/>
        <end position="83"/>
    </location>
</feature>
<comment type="caution">
    <text evidence="3">The sequence shown here is derived from an EMBL/GenBank/DDBJ whole genome shotgun (WGS) entry which is preliminary data.</text>
</comment>
<gene>
    <name evidence="3" type="ORF">BGZ80_002051</name>
</gene>
<organism evidence="3 4">
    <name type="scientific">Entomortierella chlamydospora</name>
    <dbReference type="NCBI Taxonomy" id="101097"/>
    <lineage>
        <taxon>Eukaryota</taxon>
        <taxon>Fungi</taxon>
        <taxon>Fungi incertae sedis</taxon>
        <taxon>Mucoromycota</taxon>
        <taxon>Mortierellomycotina</taxon>
        <taxon>Mortierellomycetes</taxon>
        <taxon>Mortierellales</taxon>
        <taxon>Mortierellaceae</taxon>
        <taxon>Entomortierella</taxon>
    </lineage>
</organism>
<dbReference type="Pfam" id="PF17254">
    <property type="entry name" value="DUF5321"/>
    <property type="match status" value="1"/>
</dbReference>
<reference evidence="3" key="1">
    <citation type="journal article" date="2020" name="Fungal Divers.">
        <title>Resolving the Mortierellaceae phylogeny through synthesis of multi-gene phylogenetics and phylogenomics.</title>
        <authorList>
            <person name="Vandepol N."/>
            <person name="Liber J."/>
            <person name="Desiro A."/>
            <person name="Na H."/>
            <person name="Kennedy M."/>
            <person name="Barry K."/>
            <person name="Grigoriev I.V."/>
            <person name="Miller A.N."/>
            <person name="O'Donnell K."/>
            <person name="Stajich J.E."/>
            <person name="Bonito G."/>
        </authorList>
    </citation>
    <scope>NUCLEOTIDE SEQUENCE</scope>
    <source>
        <strain evidence="3">NRRL 2769</strain>
    </source>
</reference>
<evidence type="ECO:0000313" key="3">
    <source>
        <dbReference type="EMBL" id="KAG0009790.1"/>
    </source>
</evidence>
<proteinExistence type="predicted"/>
<keyword evidence="4" id="KW-1185">Reference proteome</keyword>
<feature type="transmembrane region" description="Helical" evidence="2">
    <location>
        <begin position="178"/>
        <end position="201"/>
    </location>
</feature>
<feature type="compositionally biased region" description="Polar residues" evidence="1">
    <location>
        <begin position="115"/>
        <end position="146"/>
    </location>
</feature>
<accession>A0A9P6MQ67</accession>
<evidence type="ECO:0000256" key="1">
    <source>
        <dbReference type="SAM" id="MobiDB-lite"/>
    </source>
</evidence>